<dbReference type="AlphaFoldDB" id="A0A8B6H922"/>
<name>A0A8B6H922_MYTGA</name>
<organism evidence="2 3">
    <name type="scientific">Mytilus galloprovincialis</name>
    <name type="common">Mediterranean mussel</name>
    <dbReference type="NCBI Taxonomy" id="29158"/>
    <lineage>
        <taxon>Eukaryota</taxon>
        <taxon>Metazoa</taxon>
        <taxon>Spiralia</taxon>
        <taxon>Lophotrochozoa</taxon>
        <taxon>Mollusca</taxon>
        <taxon>Bivalvia</taxon>
        <taxon>Autobranchia</taxon>
        <taxon>Pteriomorphia</taxon>
        <taxon>Mytilida</taxon>
        <taxon>Mytiloidea</taxon>
        <taxon>Mytilidae</taxon>
        <taxon>Mytilinae</taxon>
        <taxon>Mytilus</taxon>
    </lineage>
</organism>
<dbReference type="EMBL" id="UYJE01009652">
    <property type="protein sequence ID" value="VDI75265.1"/>
    <property type="molecule type" value="Genomic_DNA"/>
</dbReference>
<comment type="caution">
    <text evidence="2">The sequence shown here is derived from an EMBL/GenBank/DDBJ whole genome shotgun (WGS) entry which is preliminary data.</text>
</comment>
<gene>
    <name evidence="2" type="ORF">MGAL_10B022846</name>
</gene>
<protein>
    <recommendedName>
        <fullName evidence="4">Transposase domain-containing protein</fullName>
    </recommendedName>
</protein>
<dbReference type="InterPro" id="IPR004242">
    <property type="entry name" value="Transposase_21"/>
</dbReference>
<sequence>MKITLASLTIALDIDTNGLVYGLISMRECQKETSLCQRLILEFQRKRGGKKECPGCNDIFGKQHFENHRLKYYNNSIWHCSSKTLKSQETSIDDNQETASPDLASSADENDRPLISIIKAKLKSNLQALNHDSDESDSEEEEIWDNVTIADIDSDFNTGDDARQFQTIIGDHDSSRSNMPSLLMSLLIFVCTWQACHIIPDIAIQRLLSFLSNFFNALSAENVAIATISAAFPASVYKLYRDIGFKKDNFTKYVICKKCYKLYDYEDCMHIIEGQQVSKTCQNIRFPNHPQIGRRKVCGELLLKVVQLQRNRKLYPYKTFCYKSLESSVSSLVHLPEFEKNCEKWRSRRQEEGFFADVYDGRIWKEFQGTEKNNFLCSERHYGLMINLDWFQPYEHVQYSVGVMYAVNLNLPRNERFKLKNVVLIGIIPDMGKEPSLQTFLDPLIDELKSVWTHGFSSNSFQSKKDKQNFKLALMCVGCDIPATRKLCGFLGHGATLGCSKCMKTFPGDIDPMHNLYQGTAKKLIKIWLELKILLPEELKTVQERVDSVNAASNIGAIPRKISSSFGGFTAEQWKNWTNVFSIFSLKDVLPNIDLDIWRKFVLASHTIASKYVTEADIRQYEDSILQFCKDFEAKYGKDRVTPNMHLHYHLSDCIRDYGPVYSFWLFSFERYNGHLGSLPKNNRSVELQMMRRFTRDSFVKSVKLPEKYEITLIKHFQQMDNLGAVAAIADEEVRHLST</sequence>
<evidence type="ECO:0000313" key="3">
    <source>
        <dbReference type="Proteomes" id="UP000596742"/>
    </source>
</evidence>
<dbReference type="Pfam" id="PF02992">
    <property type="entry name" value="Transposase_21"/>
    <property type="match status" value="1"/>
</dbReference>
<dbReference type="OrthoDB" id="6021814at2759"/>
<reference evidence="2" key="1">
    <citation type="submission" date="2018-11" db="EMBL/GenBank/DDBJ databases">
        <authorList>
            <person name="Alioto T."/>
            <person name="Alioto T."/>
        </authorList>
    </citation>
    <scope>NUCLEOTIDE SEQUENCE</scope>
</reference>
<evidence type="ECO:0008006" key="4">
    <source>
        <dbReference type="Google" id="ProtNLM"/>
    </source>
</evidence>
<evidence type="ECO:0000313" key="2">
    <source>
        <dbReference type="EMBL" id="VDI75265.1"/>
    </source>
</evidence>
<evidence type="ECO:0000256" key="1">
    <source>
        <dbReference type="SAM" id="MobiDB-lite"/>
    </source>
</evidence>
<dbReference type="Proteomes" id="UP000596742">
    <property type="component" value="Unassembled WGS sequence"/>
</dbReference>
<dbReference type="PANTHER" id="PTHR46579">
    <property type="entry name" value="F5/8 TYPE C DOMAIN-CONTAINING PROTEIN-RELATED"/>
    <property type="match status" value="1"/>
</dbReference>
<dbReference type="PANTHER" id="PTHR46579:SF2">
    <property type="entry name" value="C2H2-TYPE DOMAIN-CONTAINING PROTEIN"/>
    <property type="match status" value="1"/>
</dbReference>
<accession>A0A8B6H922</accession>
<keyword evidence="3" id="KW-1185">Reference proteome</keyword>
<proteinExistence type="predicted"/>
<feature type="region of interest" description="Disordered" evidence="1">
    <location>
        <begin position="89"/>
        <end position="108"/>
    </location>
</feature>